<dbReference type="EMBL" id="CAJOBJ010184784">
    <property type="protein sequence ID" value="CAF4931647.1"/>
    <property type="molecule type" value="Genomic_DNA"/>
</dbReference>
<organism evidence="3 5">
    <name type="scientific">Rotaria magnacalcarata</name>
    <dbReference type="NCBI Taxonomy" id="392030"/>
    <lineage>
        <taxon>Eukaryota</taxon>
        <taxon>Metazoa</taxon>
        <taxon>Spiralia</taxon>
        <taxon>Gnathifera</taxon>
        <taxon>Rotifera</taxon>
        <taxon>Eurotatoria</taxon>
        <taxon>Bdelloidea</taxon>
        <taxon>Philodinida</taxon>
        <taxon>Philodinidae</taxon>
        <taxon>Rotaria</taxon>
    </lineage>
</organism>
<gene>
    <name evidence="2" type="ORF">GIL414_LOCUS43912</name>
    <name evidence="4" type="ORF">GIL414_LOCUS53337</name>
    <name evidence="3" type="ORF">SMN809_LOCUS48155</name>
</gene>
<protein>
    <submittedName>
        <fullName evidence="3">Uncharacterized protein</fullName>
    </submittedName>
</protein>
<name>A0A8S3BGP2_9BILA</name>
<dbReference type="AlphaFoldDB" id="A0A8S3BGP2"/>
<evidence type="ECO:0000313" key="2">
    <source>
        <dbReference type="EMBL" id="CAF4722446.1"/>
    </source>
</evidence>
<dbReference type="Proteomes" id="UP000681720">
    <property type="component" value="Unassembled WGS sequence"/>
</dbReference>
<feature type="compositionally biased region" description="Polar residues" evidence="1">
    <location>
        <begin position="1"/>
        <end position="25"/>
    </location>
</feature>
<evidence type="ECO:0000313" key="5">
    <source>
        <dbReference type="Proteomes" id="UP000676336"/>
    </source>
</evidence>
<proteinExistence type="predicted"/>
<accession>A0A8S3BGP2</accession>
<dbReference type="EMBL" id="CAJOBJ010131263">
    <property type="protein sequence ID" value="CAF4722446.1"/>
    <property type="molecule type" value="Genomic_DNA"/>
</dbReference>
<feature type="non-terminal residue" evidence="3">
    <location>
        <position position="33"/>
    </location>
</feature>
<evidence type="ECO:0000313" key="3">
    <source>
        <dbReference type="EMBL" id="CAF4823720.1"/>
    </source>
</evidence>
<dbReference type="Proteomes" id="UP000676336">
    <property type="component" value="Unassembled WGS sequence"/>
</dbReference>
<sequence>MNEIQNDVNKNSLASDNNDNPSVFTSPIKDDQL</sequence>
<dbReference type="EMBL" id="CAJOBI010154109">
    <property type="protein sequence ID" value="CAF4823720.1"/>
    <property type="molecule type" value="Genomic_DNA"/>
</dbReference>
<feature type="region of interest" description="Disordered" evidence="1">
    <location>
        <begin position="1"/>
        <end position="33"/>
    </location>
</feature>
<reference evidence="3" key="1">
    <citation type="submission" date="2021-02" db="EMBL/GenBank/DDBJ databases">
        <authorList>
            <person name="Nowell W R."/>
        </authorList>
    </citation>
    <scope>NUCLEOTIDE SEQUENCE</scope>
</reference>
<evidence type="ECO:0000256" key="1">
    <source>
        <dbReference type="SAM" id="MobiDB-lite"/>
    </source>
</evidence>
<comment type="caution">
    <text evidence="3">The sequence shown here is derived from an EMBL/GenBank/DDBJ whole genome shotgun (WGS) entry which is preliminary data.</text>
</comment>
<evidence type="ECO:0000313" key="4">
    <source>
        <dbReference type="EMBL" id="CAF4931647.1"/>
    </source>
</evidence>